<dbReference type="Pfam" id="PF01053">
    <property type="entry name" value="Cys_Met_Meta_PP"/>
    <property type="match status" value="1"/>
</dbReference>
<dbReference type="InterPro" id="IPR015421">
    <property type="entry name" value="PyrdxlP-dep_Trfase_major"/>
</dbReference>
<proteinExistence type="inferred from homology"/>
<dbReference type="PANTHER" id="PTHR11808">
    <property type="entry name" value="TRANS-SULFURATION ENZYME FAMILY MEMBER"/>
    <property type="match status" value="1"/>
</dbReference>
<dbReference type="FunFam" id="3.90.1150.10:FF:000033">
    <property type="entry name" value="Cystathionine gamma-synthase"/>
    <property type="match status" value="1"/>
</dbReference>
<comment type="cofactor">
    <cofactor evidence="1 9">
        <name>pyridoxal 5'-phosphate</name>
        <dbReference type="ChEBI" id="CHEBI:597326"/>
    </cofactor>
</comment>
<dbReference type="RefSeq" id="WP_090851024.1">
    <property type="nucleotide sequence ID" value="NZ_FNJU01000002.1"/>
</dbReference>
<evidence type="ECO:0000256" key="7">
    <source>
        <dbReference type="ARBA" id="ARBA00023239"/>
    </source>
</evidence>
<evidence type="ECO:0000313" key="10">
    <source>
        <dbReference type="EMBL" id="SDP35623.1"/>
    </source>
</evidence>
<dbReference type="PIRSF" id="PIRSF001434">
    <property type="entry name" value="CGS"/>
    <property type="match status" value="1"/>
</dbReference>
<evidence type="ECO:0000256" key="3">
    <source>
        <dbReference type="ARBA" id="ARBA00012224"/>
    </source>
</evidence>
<gene>
    <name evidence="10" type="ORF">SAMN05216565_102498</name>
</gene>
<comment type="similarity">
    <text evidence="2 9">Belongs to the trans-sulfuration enzymes family.</text>
</comment>
<evidence type="ECO:0000256" key="6">
    <source>
        <dbReference type="ARBA" id="ARBA00023167"/>
    </source>
</evidence>
<dbReference type="GO" id="GO:0005737">
    <property type="term" value="C:cytoplasm"/>
    <property type="evidence" value="ECO:0007669"/>
    <property type="project" value="TreeGrafter"/>
</dbReference>
<dbReference type="AlphaFoldDB" id="A0A1H0S1M4"/>
<keyword evidence="11" id="KW-1185">Reference proteome</keyword>
<evidence type="ECO:0000313" key="11">
    <source>
        <dbReference type="Proteomes" id="UP000199159"/>
    </source>
</evidence>
<dbReference type="NCBIfam" id="NF005976">
    <property type="entry name" value="PRK08064.1"/>
    <property type="match status" value="1"/>
</dbReference>
<organism evidence="10 11">
    <name type="scientific">Litchfieldia salsa</name>
    <dbReference type="NCBI Taxonomy" id="930152"/>
    <lineage>
        <taxon>Bacteria</taxon>
        <taxon>Bacillati</taxon>
        <taxon>Bacillota</taxon>
        <taxon>Bacilli</taxon>
        <taxon>Bacillales</taxon>
        <taxon>Bacillaceae</taxon>
        <taxon>Litchfieldia</taxon>
    </lineage>
</organism>
<accession>A0A1H0S1M4</accession>
<dbReference type="FunFam" id="3.40.640.10:FF:000009">
    <property type="entry name" value="Cystathionine gamma-synthase homolog"/>
    <property type="match status" value="1"/>
</dbReference>
<dbReference type="Gene3D" id="3.90.1150.10">
    <property type="entry name" value="Aspartate Aminotransferase, domain 1"/>
    <property type="match status" value="1"/>
</dbReference>
<dbReference type="GO" id="GO:0009086">
    <property type="term" value="P:methionine biosynthetic process"/>
    <property type="evidence" value="ECO:0007669"/>
    <property type="project" value="UniProtKB-KW"/>
</dbReference>
<dbReference type="InterPro" id="IPR015424">
    <property type="entry name" value="PyrdxlP-dep_Trfase"/>
</dbReference>
<dbReference type="GO" id="GO:0030170">
    <property type="term" value="F:pyridoxal phosphate binding"/>
    <property type="evidence" value="ECO:0007669"/>
    <property type="project" value="InterPro"/>
</dbReference>
<dbReference type="Gene3D" id="3.40.640.10">
    <property type="entry name" value="Type I PLP-dependent aspartate aminotransferase-like (Major domain)"/>
    <property type="match status" value="1"/>
</dbReference>
<dbReference type="GO" id="GO:0047804">
    <property type="term" value="F:cysteine-S-conjugate beta-lyase activity"/>
    <property type="evidence" value="ECO:0007669"/>
    <property type="project" value="UniProtKB-EC"/>
</dbReference>
<evidence type="ECO:0000256" key="8">
    <source>
        <dbReference type="PIRSR" id="PIRSR001434-2"/>
    </source>
</evidence>
<dbReference type="InterPro" id="IPR000277">
    <property type="entry name" value="Cys/Met-Metab_PyrdxlP-dep_enz"/>
</dbReference>
<dbReference type="InterPro" id="IPR015422">
    <property type="entry name" value="PyrdxlP-dep_Trfase_small"/>
</dbReference>
<dbReference type="CDD" id="cd00614">
    <property type="entry name" value="CGS_like"/>
    <property type="match status" value="1"/>
</dbReference>
<dbReference type="EC" id="4.4.1.13" evidence="3"/>
<keyword evidence="7 10" id="KW-0456">Lyase</keyword>
<keyword evidence="6" id="KW-0486">Methionine biosynthesis</keyword>
<dbReference type="STRING" id="930152.SAMN05216565_102498"/>
<dbReference type="PANTHER" id="PTHR11808:SF50">
    <property type="entry name" value="CYSTATHIONINE BETA-LYASE"/>
    <property type="match status" value="1"/>
</dbReference>
<dbReference type="Proteomes" id="UP000199159">
    <property type="component" value="Unassembled WGS sequence"/>
</dbReference>
<keyword evidence="5 8" id="KW-0663">Pyridoxal phosphate</keyword>
<evidence type="ECO:0000256" key="4">
    <source>
        <dbReference type="ARBA" id="ARBA00022605"/>
    </source>
</evidence>
<evidence type="ECO:0000256" key="5">
    <source>
        <dbReference type="ARBA" id="ARBA00022898"/>
    </source>
</evidence>
<evidence type="ECO:0000256" key="9">
    <source>
        <dbReference type="RuleBase" id="RU362118"/>
    </source>
</evidence>
<name>A0A1H0S1M4_9BACI</name>
<dbReference type="GO" id="GO:0019346">
    <property type="term" value="P:transsulfuration"/>
    <property type="evidence" value="ECO:0007669"/>
    <property type="project" value="InterPro"/>
</dbReference>
<dbReference type="PROSITE" id="PS00868">
    <property type="entry name" value="CYS_MET_METAB_PP"/>
    <property type="match status" value="1"/>
</dbReference>
<evidence type="ECO:0000256" key="1">
    <source>
        <dbReference type="ARBA" id="ARBA00001933"/>
    </source>
</evidence>
<protein>
    <recommendedName>
        <fullName evidence="3">cysteine-S-conjugate beta-lyase</fullName>
        <ecNumber evidence="3">4.4.1.13</ecNumber>
    </recommendedName>
</protein>
<evidence type="ECO:0000256" key="2">
    <source>
        <dbReference type="ARBA" id="ARBA00009077"/>
    </source>
</evidence>
<keyword evidence="4" id="KW-0028">Amino-acid biosynthesis</keyword>
<dbReference type="EMBL" id="FNJU01000002">
    <property type="protein sequence ID" value="SDP35623.1"/>
    <property type="molecule type" value="Genomic_DNA"/>
</dbReference>
<feature type="modified residue" description="N6-(pyridoxal phosphate)lysine" evidence="8">
    <location>
        <position position="200"/>
    </location>
</feature>
<sequence>MSNNEYSIQTSLLHNQHKFDPNTGAVSVPIQHASTFHQSSFDQYGEYDYSRSGNPTRHALEQAIAELEGGTRGFAFSSGMAAISTAFLLLSKGDHVVITEDVYGGTYRMVTDVLTRFGITYTFVDMTDLHQVATNIQQNTKLIYMETPSNPLLKITDIQGIVKLAKANNCLTFVDNTFLTPALQRPLDLGVDVVLHSATKFLAGHSDVLAGLAVVKDEELGNQLYKLQNSFGAVLGVQDAWLVLRGMKTLYVRLKQSQETAIEIADKLKNHPAIEAVYYPGLHSHPGYETQNNQASGPGAVLSFRLKDEQAARTFVESVKIPVFAVSLGAVESILSYPAKMSHAAMPREERYKRGITDGLLRLSVGLESAEDLIADFEQALEKISSASITI</sequence>
<dbReference type="SUPFAM" id="SSF53383">
    <property type="entry name" value="PLP-dependent transferases"/>
    <property type="match status" value="1"/>
</dbReference>
<dbReference type="InterPro" id="IPR054542">
    <property type="entry name" value="Cys_met_metab_PP"/>
</dbReference>
<reference evidence="11" key="1">
    <citation type="submission" date="2016-10" db="EMBL/GenBank/DDBJ databases">
        <authorList>
            <person name="Varghese N."/>
            <person name="Submissions S."/>
        </authorList>
    </citation>
    <scope>NUCLEOTIDE SEQUENCE [LARGE SCALE GENOMIC DNA]</scope>
    <source>
        <strain evidence="11">IBRC-M10078</strain>
    </source>
</reference>
<dbReference type="OrthoDB" id="9803887at2"/>